<evidence type="ECO:0000256" key="3">
    <source>
        <dbReference type="ARBA" id="ARBA00022829"/>
    </source>
</evidence>
<accession>A0A450ZG33</accession>
<organism evidence="8">
    <name type="scientific">Candidatus Kentrum sp. TUN</name>
    <dbReference type="NCBI Taxonomy" id="2126343"/>
    <lineage>
        <taxon>Bacteria</taxon>
        <taxon>Pseudomonadati</taxon>
        <taxon>Pseudomonadota</taxon>
        <taxon>Gammaproteobacteria</taxon>
        <taxon>Candidatus Kentrum</taxon>
    </lineage>
</organism>
<evidence type="ECO:0000313" key="6">
    <source>
        <dbReference type="EMBL" id="VFK51703.1"/>
    </source>
</evidence>
<evidence type="ECO:0000256" key="2">
    <source>
        <dbReference type="ARBA" id="ARBA00022618"/>
    </source>
</evidence>
<gene>
    <name evidence="6" type="ORF">BECKTUN1418D_GA0071000_101020</name>
    <name evidence="8" type="ORF">BECKTUN1418E_GA0071001_10094</name>
    <name evidence="7" type="ORF">BECKTUN1418F_GA0071002_10074</name>
</gene>
<feature type="compositionally biased region" description="Basic and acidic residues" evidence="5">
    <location>
        <begin position="204"/>
        <end position="220"/>
    </location>
</feature>
<dbReference type="EMBL" id="CAADFV010000009">
    <property type="protein sequence ID" value="VFK52721.1"/>
    <property type="molecule type" value="Genomic_DNA"/>
</dbReference>
<reference evidence="8" key="1">
    <citation type="submission" date="2019-02" db="EMBL/GenBank/DDBJ databases">
        <authorList>
            <person name="Gruber-Vodicka R. H."/>
            <person name="Seah K. B. B."/>
        </authorList>
    </citation>
    <scope>NUCLEOTIDE SEQUENCE</scope>
    <source>
        <strain evidence="6">BECK_BY1</strain>
        <strain evidence="8">BECK_BY2</strain>
        <strain evidence="7">BECK_BY3</strain>
    </source>
</reference>
<name>A0A450ZG33_9GAMM</name>
<dbReference type="GO" id="GO:0051304">
    <property type="term" value="P:chromosome separation"/>
    <property type="evidence" value="ECO:0007669"/>
    <property type="project" value="InterPro"/>
</dbReference>
<evidence type="ECO:0000313" key="7">
    <source>
        <dbReference type="EMBL" id="VFK52296.1"/>
    </source>
</evidence>
<evidence type="ECO:0000256" key="4">
    <source>
        <dbReference type="ARBA" id="ARBA00023306"/>
    </source>
</evidence>
<dbReference type="InterPro" id="IPR005234">
    <property type="entry name" value="ScpB_csome_segregation"/>
</dbReference>
<dbReference type="NCBIfam" id="TIGR00281">
    <property type="entry name" value="SMC-Scp complex subunit ScpB"/>
    <property type="match status" value="1"/>
</dbReference>
<dbReference type="PIRSF" id="PIRSF019345">
    <property type="entry name" value="ScpB"/>
    <property type="match status" value="1"/>
</dbReference>
<dbReference type="GO" id="GO:0051301">
    <property type="term" value="P:cell division"/>
    <property type="evidence" value="ECO:0007669"/>
    <property type="project" value="UniProtKB-KW"/>
</dbReference>
<keyword evidence="4" id="KW-0131">Cell cycle</keyword>
<evidence type="ECO:0000256" key="1">
    <source>
        <dbReference type="ARBA" id="ARBA00022490"/>
    </source>
</evidence>
<evidence type="ECO:0000256" key="5">
    <source>
        <dbReference type="SAM" id="MobiDB-lite"/>
    </source>
</evidence>
<protein>
    <submittedName>
        <fullName evidence="8">Segregation and condensation protein B</fullName>
    </submittedName>
</protein>
<dbReference type="InterPro" id="IPR036390">
    <property type="entry name" value="WH_DNA-bd_sf"/>
</dbReference>
<evidence type="ECO:0000313" key="8">
    <source>
        <dbReference type="EMBL" id="VFK52721.1"/>
    </source>
</evidence>
<feature type="region of interest" description="Disordered" evidence="5">
    <location>
        <begin position="204"/>
        <end position="226"/>
    </location>
</feature>
<keyword evidence="1" id="KW-0963">Cytoplasm</keyword>
<dbReference type="Pfam" id="PF04079">
    <property type="entry name" value="SMC_ScpB"/>
    <property type="match status" value="1"/>
</dbReference>
<keyword evidence="2" id="KW-0132">Cell division</keyword>
<dbReference type="AlphaFoldDB" id="A0A450ZG33"/>
<dbReference type="EMBL" id="CAADFX010000010">
    <property type="protein sequence ID" value="VFK51703.1"/>
    <property type="molecule type" value="Genomic_DNA"/>
</dbReference>
<keyword evidence="3" id="KW-0159">Chromosome partition</keyword>
<dbReference type="SUPFAM" id="SSF46785">
    <property type="entry name" value="Winged helix' DNA-binding domain"/>
    <property type="match status" value="2"/>
</dbReference>
<dbReference type="Gene3D" id="1.10.10.10">
    <property type="entry name" value="Winged helix-like DNA-binding domain superfamily/Winged helix DNA-binding domain"/>
    <property type="match status" value="2"/>
</dbReference>
<dbReference type="PANTHER" id="PTHR34298:SF2">
    <property type="entry name" value="SEGREGATION AND CONDENSATION PROTEIN B"/>
    <property type="match status" value="1"/>
</dbReference>
<proteinExistence type="predicted"/>
<sequence>MDFNTVKKVVDAVLLAADRPLTVNDLSALFADSFDAEPANEKLSERTASENDPKIPSRRMLKEVLSALGEDCESRSIELKEVASGFRYQIRSEYATYIQRLWVERPARYSRALLETLAIIAYRQPITRGEIEEIRGVSVSSSIIKTLREREWIRILGHRDVPGRPAIYGTTREFLNYFNLKTLDELPPLGTIKDPDFFAIDDKPVEAEARKEREEGDSSNERGNAV</sequence>
<dbReference type="InterPro" id="IPR036388">
    <property type="entry name" value="WH-like_DNA-bd_sf"/>
</dbReference>
<dbReference type="PANTHER" id="PTHR34298">
    <property type="entry name" value="SEGREGATION AND CONDENSATION PROTEIN B"/>
    <property type="match status" value="1"/>
</dbReference>
<dbReference type="EMBL" id="CAADFY010000007">
    <property type="protein sequence ID" value="VFK52296.1"/>
    <property type="molecule type" value="Genomic_DNA"/>
</dbReference>